<feature type="transmembrane region" description="Helical" evidence="13">
    <location>
        <begin position="103"/>
        <end position="127"/>
    </location>
</feature>
<evidence type="ECO:0000256" key="2">
    <source>
        <dbReference type="ARBA" id="ARBA00004651"/>
    </source>
</evidence>
<feature type="transmembrane region" description="Helical" evidence="13">
    <location>
        <begin position="272"/>
        <end position="295"/>
    </location>
</feature>
<dbReference type="InterPro" id="IPR002528">
    <property type="entry name" value="MATE_fam"/>
</dbReference>
<feature type="transmembrane region" description="Helical" evidence="13">
    <location>
        <begin position="147"/>
        <end position="167"/>
    </location>
</feature>
<dbReference type="Proteomes" id="UP000345527">
    <property type="component" value="Unassembled WGS sequence"/>
</dbReference>
<evidence type="ECO:0000256" key="6">
    <source>
        <dbReference type="ARBA" id="ARBA00022449"/>
    </source>
</evidence>
<dbReference type="GO" id="GO:0006811">
    <property type="term" value="P:monoatomic ion transport"/>
    <property type="evidence" value="ECO:0007669"/>
    <property type="project" value="UniProtKB-KW"/>
</dbReference>
<feature type="transmembrane region" description="Helical" evidence="13">
    <location>
        <begin position="413"/>
        <end position="438"/>
    </location>
</feature>
<dbReference type="InterPro" id="IPR048279">
    <property type="entry name" value="MdtK-like"/>
</dbReference>
<keyword evidence="9 13" id="KW-1133">Transmembrane helix</keyword>
<keyword evidence="6" id="KW-0050">Antiport</keyword>
<dbReference type="AlphaFoldDB" id="A0A5J5DTB2"/>
<feature type="transmembrane region" description="Helical" evidence="13">
    <location>
        <begin position="332"/>
        <end position="356"/>
    </location>
</feature>
<keyword evidence="10" id="KW-0406">Ion transport</keyword>
<dbReference type="InterPro" id="IPR050222">
    <property type="entry name" value="MATE_MdtK"/>
</dbReference>
<proteinExistence type="inferred from homology"/>
<gene>
    <name evidence="15" type="ORF">EM848_09010</name>
    <name evidence="14" type="ORF">EMO90_10445</name>
</gene>
<organism evidence="15 16">
    <name type="scientific">Bifidobacterium vespertilionis</name>
    <dbReference type="NCBI Taxonomy" id="2562524"/>
    <lineage>
        <taxon>Bacteria</taxon>
        <taxon>Bacillati</taxon>
        <taxon>Actinomycetota</taxon>
        <taxon>Actinomycetes</taxon>
        <taxon>Bifidobacteriales</taxon>
        <taxon>Bifidobacteriaceae</taxon>
        <taxon>Bifidobacterium</taxon>
    </lineage>
</organism>
<evidence type="ECO:0000256" key="8">
    <source>
        <dbReference type="ARBA" id="ARBA00022692"/>
    </source>
</evidence>
<dbReference type="GO" id="GO:0005886">
    <property type="term" value="C:plasma membrane"/>
    <property type="evidence" value="ECO:0007669"/>
    <property type="project" value="UniProtKB-SubCell"/>
</dbReference>
<evidence type="ECO:0000256" key="11">
    <source>
        <dbReference type="ARBA" id="ARBA00023136"/>
    </source>
</evidence>
<evidence type="ECO:0000313" key="16">
    <source>
        <dbReference type="Proteomes" id="UP000345527"/>
    </source>
</evidence>
<dbReference type="PANTHER" id="PTHR43298:SF2">
    <property type="entry name" value="FMN_FAD EXPORTER YEEO-RELATED"/>
    <property type="match status" value="1"/>
</dbReference>
<evidence type="ECO:0000256" key="10">
    <source>
        <dbReference type="ARBA" id="ARBA00023065"/>
    </source>
</evidence>
<dbReference type="Pfam" id="PF01554">
    <property type="entry name" value="MatE"/>
    <property type="match status" value="2"/>
</dbReference>
<comment type="similarity">
    <text evidence="3">Belongs to the multi antimicrobial extrusion (MATE) (TC 2.A.66.1) family.</text>
</comment>
<dbReference type="GO" id="GO:0015297">
    <property type="term" value="F:antiporter activity"/>
    <property type="evidence" value="ECO:0007669"/>
    <property type="project" value="UniProtKB-KW"/>
</dbReference>
<evidence type="ECO:0000313" key="14">
    <source>
        <dbReference type="EMBL" id="KAA8818015.1"/>
    </source>
</evidence>
<feature type="transmembrane region" description="Helical" evidence="13">
    <location>
        <begin position="368"/>
        <end position="392"/>
    </location>
</feature>
<feature type="transmembrane region" description="Helical" evidence="13">
    <location>
        <begin position="70"/>
        <end position="91"/>
    </location>
</feature>
<evidence type="ECO:0000256" key="7">
    <source>
        <dbReference type="ARBA" id="ARBA00022475"/>
    </source>
</evidence>
<dbReference type="EMBL" id="RZOA01000018">
    <property type="protein sequence ID" value="KAA8822333.1"/>
    <property type="molecule type" value="Genomic_DNA"/>
</dbReference>
<evidence type="ECO:0000256" key="13">
    <source>
        <dbReference type="SAM" id="Phobius"/>
    </source>
</evidence>
<dbReference type="NCBIfam" id="TIGR00797">
    <property type="entry name" value="matE"/>
    <property type="match status" value="1"/>
</dbReference>
<evidence type="ECO:0000313" key="15">
    <source>
        <dbReference type="EMBL" id="KAA8822333.1"/>
    </source>
</evidence>
<evidence type="ECO:0000256" key="5">
    <source>
        <dbReference type="ARBA" id="ARBA00022448"/>
    </source>
</evidence>
<dbReference type="PIRSF" id="PIRSF006603">
    <property type="entry name" value="DinF"/>
    <property type="match status" value="1"/>
</dbReference>
<keyword evidence="17" id="KW-1185">Reference proteome</keyword>
<reference evidence="16 17" key="1">
    <citation type="journal article" date="2019" name="Syst. Appl. Microbiol.">
        <title>Characterization of Bifidobacterium species in feaces of the Egyptian fruit bat: Description of B. vespertilionis sp. nov. and B. rousetti sp. nov.</title>
        <authorList>
            <person name="Modesto M."/>
            <person name="Satti M."/>
            <person name="Watanabe K."/>
            <person name="Puglisi E."/>
            <person name="Morelli L."/>
            <person name="Huang C.-H."/>
            <person name="Liou J.-S."/>
            <person name="Miyashita M."/>
            <person name="Tamura T."/>
            <person name="Saito S."/>
            <person name="Mori K."/>
            <person name="Huang L."/>
            <person name="Sciavilla P."/>
            <person name="Sandri C."/>
            <person name="Spiezio C."/>
            <person name="Vitali F."/>
            <person name="Cavalieri D."/>
            <person name="Perpetuini G."/>
            <person name="Tofalo R."/>
            <person name="Bonetti A."/>
            <person name="Arita M."/>
            <person name="Mattarelli P."/>
        </authorList>
    </citation>
    <scope>NUCLEOTIDE SEQUENCE [LARGE SCALE GENOMIC DNA]</scope>
    <source>
        <strain evidence="14 17">RST16</strain>
        <strain evidence="15 16">RST8</strain>
    </source>
</reference>
<keyword evidence="5" id="KW-0813">Transport</keyword>
<dbReference type="Proteomes" id="UP000374630">
    <property type="component" value="Unassembled WGS sequence"/>
</dbReference>
<evidence type="ECO:0000256" key="3">
    <source>
        <dbReference type="ARBA" id="ARBA00010199"/>
    </source>
</evidence>
<comment type="caution">
    <text evidence="15">The sequence shown here is derived from an EMBL/GenBank/DDBJ whole genome shotgun (WGS) entry which is preliminary data.</text>
</comment>
<name>A0A5J5DTB2_9BIFI</name>
<evidence type="ECO:0000256" key="12">
    <source>
        <dbReference type="ARBA" id="ARBA00031636"/>
    </source>
</evidence>
<feature type="transmembrane region" description="Helical" evidence="13">
    <location>
        <begin position="179"/>
        <end position="204"/>
    </location>
</feature>
<evidence type="ECO:0000313" key="17">
    <source>
        <dbReference type="Proteomes" id="UP000374630"/>
    </source>
</evidence>
<comment type="subcellular location">
    <subcellularLocation>
        <location evidence="2">Cell membrane</location>
        <topology evidence="2">Multi-pass membrane protein</topology>
    </subcellularLocation>
</comment>
<protein>
    <recommendedName>
        <fullName evidence="4">Probable multidrug resistance protein NorM</fullName>
    </recommendedName>
    <alternativeName>
        <fullName evidence="12">Multidrug-efflux transporter</fullName>
    </alternativeName>
</protein>
<keyword evidence="11 13" id="KW-0472">Membrane</keyword>
<keyword evidence="8 13" id="KW-0812">Transmembrane</keyword>
<sequence length="465" mass="50706">MHRPDLASNAHFQRAVHAFSGPNYSARDVYNLTLPVFVDTVFLALVDFCNTGIISSDGASSVGAVNTANAIHWLMFGTFNSIALGACVLVAQHFGAGHKDRIGRVTAASLHAMIAVTVVYSGLVLAFEEPIIRLFFGSADPDVFAKISIFLFGVLVSYPLRGLYLAVAGVLRGIGRTRITLVLSLVTNGSNMLLNLVFVTWLGWGMEGLAWATVLSQLVGAVMGCAMLVAHAGELRLTRALLLRPNLADIWQVLTVSAPFILEDLFFNGGKLIIQMFIVPFGTLQLAANGIIYSWVRWIEIVPRTLCTAVVPIAGAAIGARDYAYAKKITWLFIAVGSVSSLACGLVMAALYPWALDSFFHAPEEIHGTLWILFIINLVGYPLLFSLQSILPATLRAAGDGKWTTICSLSSMWIYRIGVGYLVSVVFGLQIVGLWLVWCSEWGVRALLFYLRYRTGRWTQHDLVG</sequence>
<accession>A0A5J5DTB2</accession>
<dbReference type="GO" id="GO:0042910">
    <property type="term" value="F:xenobiotic transmembrane transporter activity"/>
    <property type="evidence" value="ECO:0007669"/>
    <property type="project" value="InterPro"/>
</dbReference>
<keyword evidence="7" id="KW-1003">Cell membrane</keyword>
<dbReference type="OrthoDB" id="62420at2"/>
<comment type="function">
    <text evidence="1">Multidrug efflux pump.</text>
</comment>
<evidence type="ECO:0000256" key="4">
    <source>
        <dbReference type="ARBA" id="ARBA00020268"/>
    </source>
</evidence>
<dbReference type="RefSeq" id="WP_150354597.1">
    <property type="nucleotide sequence ID" value="NZ_JAFEJW010000012.1"/>
</dbReference>
<dbReference type="PANTHER" id="PTHR43298">
    <property type="entry name" value="MULTIDRUG RESISTANCE PROTEIN NORM-RELATED"/>
    <property type="match status" value="1"/>
</dbReference>
<evidence type="ECO:0000256" key="9">
    <source>
        <dbReference type="ARBA" id="ARBA00022989"/>
    </source>
</evidence>
<dbReference type="EMBL" id="RZNZ01000017">
    <property type="protein sequence ID" value="KAA8818015.1"/>
    <property type="molecule type" value="Genomic_DNA"/>
</dbReference>
<evidence type="ECO:0000256" key="1">
    <source>
        <dbReference type="ARBA" id="ARBA00003408"/>
    </source>
</evidence>
<feature type="transmembrane region" description="Helical" evidence="13">
    <location>
        <begin position="210"/>
        <end position="230"/>
    </location>
</feature>